<dbReference type="Pfam" id="PF00069">
    <property type="entry name" value="Pkinase"/>
    <property type="match status" value="1"/>
</dbReference>
<dbReference type="eggNOG" id="KOG0201">
    <property type="taxonomic scope" value="Eukaryota"/>
</dbReference>
<organism evidence="14 15">
    <name type="scientific">Candida dubliniensis (strain CD36 / ATCC MYA-646 / CBS 7987 / NCPF 3949 / NRRL Y-17841)</name>
    <name type="common">Yeast</name>
    <dbReference type="NCBI Taxonomy" id="573826"/>
    <lineage>
        <taxon>Eukaryota</taxon>
        <taxon>Fungi</taxon>
        <taxon>Dikarya</taxon>
        <taxon>Ascomycota</taxon>
        <taxon>Saccharomycotina</taxon>
        <taxon>Pichiomycetes</taxon>
        <taxon>Debaryomycetaceae</taxon>
        <taxon>Candida/Lodderomyces clade</taxon>
        <taxon>Candida</taxon>
    </lineage>
</organism>
<dbReference type="GO" id="GO:0030447">
    <property type="term" value="P:filamentous growth"/>
    <property type="evidence" value="ECO:0007669"/>
    <property type="project" value="UniProtKB-ARBA"/>
</dbReference>
<dbReference type="InterPro" id="IPR050629">
    <property type="entry name" value="STE20/SPS1-PAK"/>
</dbReference>
<feature type="binding site" evidence="10">
    <location>
        <position position="60"/>
    </location>
    <ligand>
        <name>ATP</name>
        <dbReference type="ChEBI" id="CHEBI:30616"/>
    </ligand>
</feature>
<accession>B9W7C7</accession>
<evidence type="ECO:0000313" key="14">
    <source>
        <dbReference type="EMBL" id="CAX44586.1"/>
    </source>
</evidence>
<keyword evidence="7 10" id="KW-0067">ATP-binding</keyword>
<dbReference type="EC" id="2.7.11.1" evidence="2"/>
<dbReference type="GO" id="GO:0005524">
    <property type="term" value="F:ATP binding"/>
    <property type="evidence" value="ECO:0007669"/>
    <property type="project" value="UniProtKB-UniRule"/>
</dbReference>
<dbReference type="EMBL" id="FM992688">
    <property type="protein sequence ID" value="CAX44586.1"/>
    <property type="molecule type" value="Genomic_DNA"/>
</dbReference>
<keyword evidence="4" id="KW-0808">Transferase</keyword>
<dbReference type="Gene3D" id="1.10.510.10">
    <property type="entry name" value="Transferase(Phosphotransferase) domain 1"/>
    <property type="match status" value="1"/>
</dbReference>
<keyword evidence="15" id="KW-1185">Reference proteome</keyword>
<evidence type="ECO:0000256" key="5">
    <source>
        <dbReference type="ARBA" id="ARBA00022741"/>
    </source>
</evidence>
<dbReference type="InterPro" id="IPR017441">
    <property type="entry name" value="Protein_kinase_ATP_BS"/>
</dbReference>
<reference evidence="14 15" key="1">
    <citation type="journal article" date="2009" name="Genome Res.">
        <title>Comparative genomics of the fungal pathogens Candida dubliniensis and Candida albicans.</title>
        <authorList>
            <person name="Jackson A.P."/>
            <person name="Gamble J.A."/>
            <person name="Yeomans T."/>
            <person name="Moran G.P."/>
            <person name="Saunders D."/>
            <person name="Harris D."/>
            <person name="Aslett M."/>
            <person name="Barrell J.F."/>
            <person name="Butler G."/>
            <person name="Citiulo F."/>
            <person name="Coleman D.C."/>
            <person name="de Groot P.W.J."/>
            <person name="Goodwin T.J."/>
            <person name="Quail M.A."/>
            <person name="McQuillan J."/>
            <person name="Munro C.A."/>
            <person name="Pain A."/>
            <person name="Poulter R.T."/>
            <person name="Rajandream M.A."/>
            <person name="Renauld H."/>
            <person name="Spiering M.J."/>
            <person name="Tivey A."/>
            <person name="Gow N.A.R."/>
            <person name="Barrell B."/>
            <person name="Sullivan D.J."/>
            <person name="Berriman M."/>
        </authorList>
    </citation>
    <scope>NUCLEOTIDE SEQUENCE [LARGE SCALE GENOMIC DNA]</scope>
    <source>
        <strain evidence="15">CD36 / ATCC MYA-646 / CBS 7987 / NCPF 3949 / NRRL Y-17841</strain>
    </source>
</reference>
<dbReference type="PANTHER" id="PTHR48012:SF10">
    <property type="entry name" value="FI20177P1"/>
    <property type="match status" value="1"/>
</dbReference>
<protein>
    <recommendedName>
        <fullName evidence="2">non-specific serine/threonine protein kinase</fullName>
        <ecNumber evidence="2">2.7.11.1</ecNumber>
    </recommendedName>
</protein>
<comment type="catalytic activity">
    <reaction evidence="9">
        <text>L-seryl-[protein] + ATP = O-phospho-L-seryl-[protein] + ADP + H(+)</text>
        <dbReference type="Rhea" id="RHEA:17989"/>
        <dbReference type="Rhea" id="RHEA-COMP:9863"/>
        <dbReference type="Rhea" id="RHEA-COMP:11604"/>
        <dbReference type="ChEBI" id="CHEBI:15378"/>
        <dbReference type="ChEBI" id="CHEBI:29999"/>
        <dbReference type="ChEBI" id="CHEBI:30616"/>
        <dbReference type="ChEBI" id="CHEBI:83421"/>
        <dbReference type="ChEBI" id="CHEBI:456216"/>
        <dbReference type="EC" id="2.7.11.1"/>
    </reaction>
</comment>
<evidence type="ECO:0000256" key="1">
    <source>
        <dbReference type="ARBA" id="ARBA00008874"/>
    </source>
</evidence>
<dbReference type="FunFam" id="1.10.510.10:FF:000499">
    <property type="entry name" value="Serine/threonine-protein kinase KIC1"/>
    <property type="match status" value="1"/>
</dbReference>
<evidence type="ECO:0000259" key="12">
    <source>
        <dbReference type="PROSITE" id="PS50011"/>
    </source>
</evidence>
<feature type="region of interest" description="Disordered" evidence="11">
    <location>
        <begin position="1"/>
        <end position="27"/>
    </location>
</feature>
<evidence type="ECO:0000313" key="15">
    <source>
        <dbReference type="Proteomes" id="UP000002605"/>
    </source>
</evidence>
<evidence type="ECO:0000256" key="7">
    <source>
        <dbReference type="ARBA" id="ARBA00022840"/>
    </source>
</evidence>
<dbReference type="InterPro" id="IPR000719">
    <property type="entry name" value="Prot_kinase_dom"/>
</dbReference>
<dbReference type="PROSITE" id="PS50011">
    <property type="entry name" value="PROTEIN_KINASE_DOM"/>
    <property type="match status" value="1"/>
</dbReference>
<evidence type="ECO:0000256" key="4">
    <source>
        <dbReference type="ARBA" id="ARBA00022679"/>
    </source>
</evidence>
<dbReference type="SUPFAM" id="SSF56112">
    <property type="entry name" value="Protein kinase-like (PK-like)"/>
    <property type="match status" value="1"/>
</dbReference>
<evidence type="ECO:0000256" key="9">
    <source>
        <dbReference type="ARBA" id="ARBA00048679"/>
    </source>
</evidence>
<dbReference type="OrthoDB" id="248923at2759"/>
<evidence type="ECO:0000313" key="13">
    <source>
        <dbReference type="CGD" id="CAL0000162380"/>
    </source>
</evidence>
<dbReference type="PANTHER" id="PTHR48012">
    <property type="entry name" value="STERILE20-LIKE KINASE, ISOFORM B-RELATED"/>
    <property type="match status" value="1"/>
</dbReference>
<dbReference type="Proteomes" id="UP000002605">
    <property type="component" value="Chromosome 1"/>
</dbReference>
<dbReference type="KEGG" id="cdu:CD36_03260"/>
<gene>
    <name evidence="13" type="ordered locus">Cd36_03260</name>
    <name evidence="14" type="ORF">CD36_03260</name>
</gene>
<dbReference type="RefSeq" id="XP_002416998.1">
    <property type="nucleotide sequence ID" value="XM_002416953.1"/>
</dbReference>
<dbReference type="CGD" id="CAL0000162380">
    <property type="gene designation" value="Cd36_03260"/>
</dbReference>
<evidence type="ECO:0000256" key="6">
    <source>
        <dbReference type="ARBA" id="ARBA00022777"/>
    </source>
</evidence>
<comment type="catalytic activity">
    <reaction evidence="8">
        <text>L-threonyl-[protein] + ATP = O-phospho-L-threonyl-[protein] + ADP + H(+)</text>
        <dbReference type="Rhea" id="RHEA:46608"/>
        <dbReference type="Rhea" id="RHEA-COMP:11060"/>
        <dbReference type="Rhea" id="RHEA-COMP:11605"/>
        <dbReference type="ChEBI" id="CHEBI:15378"/>
        <dbReference type="ChEBI" id="CHEBI:30013"/>
        <dbReference type="ChEBI" id="CHEBI:30616"/>
        <dbReference type="ChEBI" id="CHEBI:61977"/>
        <dbReference type="ChEBI" id="CHEBI:456216"/>
        <dbReference type="EC" id="2.7.11.1"/>
    </reaction>
</comment>
<keyword evidence="5 10" id="KW-0547">Nucleotide-binding</keyword>
<evidence type="ECO:0000256" key="10">
    <source>
        <dbReference type="PROSITE-ProRule" id="PRU10141"/>
    </source>
</evidence>
<dbReference type="InterPro" id="IPR011009">
    <property type="entry name" value="Kinase-like_dom_sf"/>
</dbReference>
<keyword evidence="3 14" id="KW-0723">Serine/threonine-protein kinase</keyword>
<feature type="domain" description="Protein kinase" evidence="12">
    <location>
        <begin position="31"/>
        <end position="306"/>
    </location>
</feature>
<dbReference type="VEuPathDB" id="FungiDB:CD36_03260"/>
<name>B9W7C7_CANDC</name>
<comment type="similarity">
    <text evidence="1">Belongs to the protein kinase superfamily. STE Ser/Thr protein kinase family. STE20 subfamily.</text>
</comment>
<dbReference type="GO" id="GO:0005737">
    <property type="term" value="C:cytoplasm"/>
    <property type="evidence" value="ECO:0007669"/>
    <property type="project" value="TreeGrafter"/>
</dbReference>
<sequence length="472" mass="53097">MRIIKDKKQMASLNSPTLSSSSPSSGQSSNYVLSKCIGRGNFGDVYRAQQVSTNKLVAIKVVNLDESPDDIKQIIKEIHFLSRLRNPYIIHYIESFSQEYNMYIVMEYCGGGSCSDLLKYHKKLPEEVVGYIIHKVLLGLQYLHQEHKVHRDIKSANILLTELGQIKLGDFGVSTEITITRMKKNTFVGTPFWMAPEVITRAKLIEGNVKNCGNSNGNYSAGASAGYNEKADVWSTGITTIELVTGSPPLSQYDPLKILFDIPKKRPPLLSGIDFSDNIKSFVKHCLIKEPDKRSSATVLLQHKFFKACVTGDVQARLINLISLKIANDDHKAGYKPRFKISGKLDNGKENLEAPIEWEFTNTLIQQQKTAPPSPVLEEVDEFIDDSSSNYPSNALGHNNSTSLKLFSSKHHVTSRKCELLFNCLHMVQLRGKDEYTRCQVDKFIGSICEFEEKNPGFCNAIVEELEKHIYH</sequence>
<evidence type="ECO:0000256" key="8">
    <source>
        <dbReference type="ARBA" id="ARBA00047899"/>
    </source>
</evidence>
<dbReference type="GO" id="GO:0004674">
    <property type="term" value="F:protein serine/threonine kinase activity"/>
    <property type="evidence" value="ECO:0007669"/>
    <property type="project" value="UniProtKB-KW"/>
</dbReference>
<dbReference type="GeneID" id="8044534"/>
<evidence type="ECO:0000256" key="2">
    <source>
        <dbReference type="ARBA" id="ARBA00012513"/>
    </source>
</evidence>
<dbReference type="SMART" id="SM00220">
    <property type="entry name" value="S_TKc"/>
    <property type="match status" value="1"/>
</dbReference>
<evidence type="ECO:0000256" key="11">
    <source>
        <dbReference type="SAM" id="MobiDB-lite"/>
    </source>
</evidence>
<dbReference type="HOGENOM" id="CLU_000288_63_23_1"/>
<dbReference type="PROSITE" id="PS00107">
    <property type="entry name" value="PROTEIN_KINASE_ATP"/>
    <property type="match status" value="1"/>
</dbReference>
<proteinExistence type="inferred from homology"/>
<dbReference type="AlphaFoldDB" id="B9W7C7"/>
<evidence type="ECO:0000256" key="3">
    <source>
        <dbReference type="ARBA" id="ARBA00022527"/>
    </source>
</evidence>
<feature type="compositionally biased region" description="Low complexity" evidence="11">
    <location>
        <begin position="12"/>
        <end position="27"/>
    </location>
</feature>
<keyword evidence="6 14" id="KW-0418">Kinase</keyword>